<dbReference type="GO" id="GO:0032784">
    <property type="term" value="P:regulation of DNA-templated transcription elongation"/>
    <property type="evidence" value="ECO:0007669"/>
    <property type="project" value="InterPro"/>
</dbReference>
<dbReference type="STRING" id="1513793.SAMN06296036_11564"/>
<proteinExistence type="predicted"/>
<dbReference type="PROSITE" id="PS00830">
    <property type="entry name" value="GREAB_2"/>
    <property type="match status" value="1"/>
</dbReference>
<accession>A0A1Y6C9Q7</accession>
<dbReference type="GO" id="GO:0003746">
    <property type="term" value="F:translation elongation factor activity"/>
    <property type="evidence" value="ECO:0007669"/>
    <property type="project" value="UniProtKB-KW"/>
</dbReference>
<keyword evidence="1" id="KW-0648">Protein biosynthesis</keyword>
<dbReference type="RefSeq" id="WP_132319720.1">
    <property type="nucleotide sequence ID" value="NZ_FWZT01000015.1"/>
</dbReference>
<dbReference type="EMBL" id="FWZT01000015">
    <property type="protein sequence ID" value="SMF49310.1"/>
    <property type="molecule type" value="Genomic_DNA"/>
</dbReference>
<keyword evidence="2" id="KW-1185">Reference proteome</keyword>
<sequence length="166" mass="17893">MATLDKKTLADKTQLHEIIVAQMRQNLDDIVRSAQAAHGGATHEDAVAKSKYDTHGLELSYLAGSQFERANLLRADIVSFSALKPTLFDKDQAIGVSCLVSLESIHPNQKKLVFLSPYGAGMTVNWQTSPVSIVSPESPLGVELVDSFAGDEIEAGSQTLEIISIL</sequence>
<organism evidence="1 2">
    <name type="scientific">Pseudobacteriovorax antillogorgiicola</name>
    <dbReference type="NCBI Taxonomy" id="1513793"/>
    <lineage>
        <taxon>Bacteria</taxon>
        <taxon>Pseudomonadati</taxon>
        <taxon>Bdellovibrionota</taxon>
        <taxon>Oligoflexia</taxon>
        <taxon>Oligoflexales</taxon>
        <taxon>Pseudobacteriovoracaceae</taxon>
        <taxon>Pseudobacteriovorax</taxon>
    </lineage>
</organism>
<protein>
    <submittedName>
        <fullName evidence="1">GreA/GreB family elongation factor</fullName>
    </submittedName>
</protein>
<dbReference type="AlphaFoldDB" id="A0A1Y6C9Q7"/>
<gene>
    <name evidence="1" type="ORF">SAMN06296036_11564</name>
</gene>
<evidence type="ECO:0000313" key="1">
    <source>
        <dbReference type="EMBL" id="SMF49310.1"/>
    </source>
</evidence>
<dbReference type="Proteomes" id="UP000192907">
    <property type="component" value="Unassembled WGS sequence"/>
</dbReference>
<reference evidence="2" key="1">
    <citation type="submission" date="2017-04" db="EMBL/GenBank/DDBJ databases">
        <authorList>
            <person name="Varghese N."/>
            <person name="Submissions S."/>
        </authorList>
    </citation>
    <scope>NUCLEOTIDE SEQUENCE [LARGE SCALE GENOMIC DNA]</scope>
    <source>
        <strain evidence="2">RKEM611</strain>
    </source>
</reference>
<dbReference type="GO" id="GO:0003677">
    <property type="term" value="F:DNA binding"/>
    <property type="evidence" value="ECO:0007669"/>
    <property type="project" value="InterPro"/>
</dbReference>
<keyword evidence="1" id="KW-0251">Elongation factor</keyword>
<name>A0A1Y6C9Q7_9BACT</name>
<dbReference type="InterPro" id="IPR018151">
    <property type="entry name" value="TF_GreA/GreB_CS"/>
</dbReference>
<dbReference type="OrthoDB" id="5293337at2"/>
<evidence type="ECO:0000313" key="2">
    <source>
        <dbReference type="Proteomes" id="UP000192907"/>
    </source>
</evidence>